<feature type="compositionally biased region" description="Basic and acidic residues" evidence="7">
    <location>
        <begin position="206"/>
        <end position="217"/>
    </location>
</feature>
<feature type="compositionally biased region" description="Gly residues" evidence="7">
    <location>
        <begin position="187"/>
        <end position="203"/>
    </location>
</feature>
<name>A0A6A6Z0S6_9PEZI</name>
<dbReference type="InterPro" id="IPR050494">
    <property type="entry name" value="Ser_Thr_dual-spec_kinase"/>
</dbReference>
<dbReference type="OrthoDB" id="9332038at2759"/>
<feature type="compositionally biased region" description="Polar residues" evidence="7">
    <location>
        <begin position="219"/>
        <end position="250"/>
    </location>
</feature>
<feature type="region of interest" description="Disordered" evidence="7">
    <location>
        <begin position="342"/>
        <end position="458"/>
    </location>
</feature>
<dbReference type="GO" id="GO:0005524">
    <property type="term" value="F:ATP binding"/>
    <property type="evidence" value="ECO:0007669"/>
    <property type="project" value="UniProtKB-UniRule"/>
</dbReference>
<keyword evidence="1" id="KW-0723">Serine/threonine-protein kinase</keyword>
<dbReference type="GO" id="GO:0004674">
    <property type="term" value="F:protein serine/threonine kinase activity"/>
    <property type="evidence" value="ECO:0007669"/>
    <property type="project" value="UniProtKB-KW"/>
</dbReference>
<keyword evidence="5 6" id="KW-0067">ATP-binding</keyword>
<sequence>MYRRNSGSDGEIGERSVASKAKVFSRPQSNAYVDSSFRRPSISQSPRPFNGIPERYRSRSRSRSPYRHPTTPREEPRGEKRPRDNYTYREDDRVDNRRFKVHYDDAGRYPQPNGRSQISYADLDYGGSGNMRGGRDNYRKNNSGRRSRSPGRQNRGGRGAGNRDRSDRRGRGGQHDKYSQGNFGKNGYRGRGGYANAQNGGGFHRNSREPSMGREGHNGWQNSGSRRNSRDLSVSNQGDPQQYAQNFRSSAENRPRDSQQETAQSTARKVHANGVEVNQPTHDSKSAPPTIQPPEDQDIDYDNLVPVDEDAEIARRRAKREAIKARAAAKNPELPLLQQVLIGSASSPNSPAISTPVDESDRSVSPATPGAGNLGEANATDSPAVVVVNKADDSTREAEEYRPLGEDDGPSAANYDPTMDQEKDRLRAEQKAREEDAEKLGHQKVDDSHDVNPTKNSEDDFDMFADTDDEDMFAAETPVKLRRSSSDAGKPLVLGEKMMSKWVDADNYYVIRNGELMNGRYVVEQELGKGMFSGVIRARDLQTNGMVAIKIIRKNDTMKNIGQKEIQFLEKVNAADPSDRKHVVRYYGQFDHKKHLCLIFENLDMNVRDVLKKYGGSAGLTWEAVKAFARQIFIGLDFLHKQDLIHADFKPDNLLVDQTHKVLKICDLGSACEPHETHDLSDYLVSRFYRAPEVILQGSVTSAIDIWAAGCTMFELWTGDILFRGDSNNQMLRAIMEVRGKFAPKLLRKGKISGKHFNGDGSFVSVVKDPNNPGKVAPPNPSIAVHTSHFKQVVSKTLVFNKPHETRALRYTVKAAAAGLQNPPDPKEIALFIDLLERCLDLKWEKRISAADVLKHAWFLKR</sequence>
<gene>
    <name evidence="9 11" type="ORF">BDZ99DRAFT_460052</name>
</gene>
<dbReference type="RefSeq" id="XP_033581362.1">
    <property type="nucleotide sequence ID" value="XM_033719302.1"/>
</dbReference>
<feature type="region of interest" description="Disordered" evidence="7">
    <location>
        <begin position="317"/>
        <end position="336"/>
    </location>
</feature>
<dbReference type="PANTHER" id="PTHR24058:SF103">
    <property type="entry name" value="SERINE_THREONINE-PROTEIN KINASE PRP4 HOMOLOG"/>
    <property type="match status" value="1"/>
</dbReference>
<evidence type="ECO:0000256" key="7">
    <source>
        <dbReference type="SAM" id="MobiDB-lite"/>
    </source>
</evidence>
<evidence type="ECO:0000256" key="3">
    <source>
        <dbReference type="ARBA" id="ARBA00022741"/>
    </source>
</evidence>
<proteinExistence type="predicted"/>
<feature type="region of interest" description="Disordered" evidence="7">
    <location>
        <begin position="1"/>
        <end position="307"/>
    </location>
</feature>
<feature type="domain" description="Protein kinase" evidence="8">
    <location>
        <begin position="521"/>
        <end position="859"/>
    </location>
</feature>
<keyword evidence="4 9" id="KW-0418">Kinase</keyword>
<dbReference type="Proteomes" id="UP000504636">
    <property type="component" value="Unplaced"/>
</dbReference>
<keyword evidence="10" id="KW-1185">Reference proteome</keyword>
<feature type="compositionally biased region" description="Basic and acidic residues" evidence="7">
    <location>
        <begin position="161"/>
        <end position="178"/>
    </location>
</feature>
<reference evidence="9 11" key="1">
    <citation type="journal article" date="2020" name="Stud. Mycol.">
        <title>101 Dothideomycetes genomes: a test case for predicting lifestyles and emergence of pathogens.</title>
        <authorList>
            <person name="Haridas S."/>
            <person name="Albert R."/>
            <person name="Binder M."/>
            <person name="Bloem J."/>
            <person name="Labutti K."/>
            <person name="Salamov A."/>
            <person name="Andreopoulos B."/>
            <person name="Baker S."/>
            <person name="Barry K."/>
            <person name="Bills G."/>
            <person name="Bluhm B."/>
            <person name="Cannon C."/>
            <person name="Castanera R."/>
            <person name="Culley D."/>
            <person name="Daum C."/>
            <person name="Ezra D."/>
            <person name="Gonzalez J."/>
            <person name="Henrissat B."/>
            <person name="Kuo A."/>
            <person name="Liang C."/>
            <person name="Lipzen A."/>
            <person name="Lutzoni F."/>
            <person name="Magnuson J."/>
            <person name="Mondo S."/>
            <person name="Nolan M."/>
            <person name="Ohm R."/>
            <person name="Pangilinan J."/>
            <person name="Park H.-J."/>
            <person name="Ramirez L."/>
            <person name="Alfaro M."/>
            <person name="Sun H."/>
            <person name="Tritt A."/>
            <person name="Yoshinaga Y."/>
            <person name="Zwiers L.-H."/>
            <person name="Turgeon B."/>
            <person name="Goodwin S."/>
            <person name="Spatafora J."/>
            <person name="Crous P."/>
            <person name="Grigoriev I."/>
        </authorList>
    </citation>
    <scope>NUCLEOTIDE SEQUENCE</scope>
    <source>
        <strain evidence="9 11">CBS 304.34</strain>
    </source>
</reference>
<feature type="compositionally biased region" description="Polar residues" evidence="7">
    <location>
        <begin position="344"/>
        <end position="353"/>
    </location>
</feature>
<dbReference type="PROSITE" id="PS50011">
    <property type="entry name" value="PROTEIN_KINASE_DOM"/>
    <property type="match status" value="1"/>
</dbReference>
<dbReference type="Gene3D" id="3.30.200.20">
    <property type="entry name" value="Phosphorylase Kinase, domain 1"/>
    <property type="match status" value="1"/>
</dbReference>
<dbReference type="PANTHER" id="PTHR24058">
    <property type="entry name" value="DUAL SPECIFICITY PROTEIN KINASE"/>
    <property type="match status" value="1"/>
</dbReference>
<dbReference type="SUPFAM" id="SSF56112">
    <property type="entry name" value="Protein kinase-like (PK-like)"/>
    <property type="match status" value="1"/>
</dbReference>
<dbReference type="InterPro" id="IPR017441">
    <property type="entry name" value="Protein_kinase_ATP_BS"/>
</dbReference>
<feature type="compositionally biased region" description="Basic and acidic residues" evidence="7">
    <location>
        <begin position="71"/>
        <end position="107"/>
    </location>
</feature>
<keyword evidence="3 6" id="KW-0547">Nucleotide-binding</keyword>
<dbReference type="InterPro" id="IPR000719">
    <property type="entry name" value="Prot_kinase_dom"/>
</dbReference>
<dbReference type="InterPro" id="IPR008271">
    <property type="entry name" value="Ser/Thr_kinase_AS"/>
</dbReference>
<accession>A0A6A6Z0S6</accession>
<feature type="compositionally biased region" description="Acidic residues" evidence="7">
    <location>
        <begin position="295"/>
        <end position="307"/>
    </location>
</feature>
<reference evidence="11" key="3">
    <citation type="submission" date="2025-04" db="UniProtKB">
        <authorList>
            <consortium name="RefSeq"/>
        </authorList>
    </citation>
    <scope>IDENTIFICATION</scope>
    <source>
        <strain evidence="11">CBS 304.34</strain>
    </source>
</reference>
<feature type="compositionally biased region" description="Basic and acidic residues" evidence="7">
    <location>
        <begin position="420"/>
        <end position="458"/>
    </location>
</feature>
<evidence type="ECO:0000256" key="6">
    <source>
        <dbReference type="PROSITE-ProRule" id="PRU10141"/>
    </source>
</evidence>
<feature type="compositionally biased region" description="Basic and acidic residues" evidence="7">
    <location>
        <begin position="390"/>
        <end position="405"/>
    </location>
</feature>
<dbReference type="GeneID" id="54460195"/>
<evidence type="ECO:0000256" key="2">
    <source>
        <dbReference type="ARBA" id="ARBA00022679"/>
    </source>
</evidence>
<evidence type="ECO:0000313" key="9">
    <source>
        <dbReference type="EMBL" id="KAF2814398.1"/>
    </source>
</evidence>
<dbReference type="Pfam" id="PF00069">
    <property type="entry name" value="Pkinase"/>
    <property type="match status" value="1"/>
</dbReference>
<dbReference type="InterPro" id="IPR011009">
    <property type="entry name" value="Kinase-like_dom_sf"/>
</dbReference>
<dbReference type="EMBL" id="MU003695">
    <property type="protein sequence ID" value="KAF2814398.1"/>
    <property type="molecule type" value="Genomic_DNA"/>
</dbReference>
<dbReference type="AlphaFoldDB" id="A0A6A6Z0S6"/>
<evidence type="ECO:0000313" key="10">
    <source>
        <dbReference type="Proteomes" id="UP000504636"/>
    </source>
</evidence>
<keyword evidence="2" id="KW-0808">Transferase</keyword>
<dbReference type="Gene3D" id="1.10.510.10">
    <property type="entry name" value="Transferase(Phosphotransferase) domain 1"/>
    <property type="match status" value="1"/>
</dbReference>
<dbReference type="PROSITE" id="PS00107">
    <property type="entry name" value="PROTEIN_KINASE_ATP"/>
    <property type="match status" value="1"/>
</dbReference>
<evidence type="ECO:0000313" key="11">
    <source>
        <dbReference type="RefSeq" id="XP_033581362.1"/>
    </source>
</evidence>
<evidence type="ECO:0000256" key="1">
    <source>
        <dbReference type="ARBA" id="ARBA00022527"/>
    </source>
</evidence>
<evidence type="ECO:0000256" key="5">
    <source>
        <dbReference type="ARBA" id="ARBA00022840"/>
    </source>
</evidence>
<feature type="binding site" evidence="6">
    <location>
        <position position="554"/>
    </location>
    <ligand>
        <name>ATP</name>
        <dbReference type="ChEBI" id="CHEBI:30616"/>
    </ligand>
</feature>
<evidence type="ECO:0000259" key="8">
    <source>
        <dbReference type="PROSITE" id="PS50011"/>
    </source>
</evidence>
<protein>
    <submittedName>
        <fullName evidence="9 11">Kinase-like protein</fullName>
    </submittedName>
</protein>
<dbReference type="PROSITE" id="PS00108">
    <property type="entry name" value="PROTEIN_KINASE_ST"/>
    <property type="match status" value="1"/>
</dbReference>
<evidence type="ECO:0000256" key="4">
    <source>
        <dbReference type="ARBA" id="ARBA00022777"/>
    </source>
</evidence>
<reference evidence="11" key="2">
    <citation type="submission" date="2020-04" db="EMBL/GenBank/DDBJ databases">
        <authorList>
            <consortium name="NCBI Genome Project"/>
        </authorList>
    </citation>
    <scope>NUCLEOTIDE SEQUENCE</scope>
    <source>
        <strain evidence="11">CBS 304.34</strain>
    </source>
</reference>
<organism evidence="9">
    <name type="scientific">Mytilinidion resinicola</name>
    <dbReference type="NCBI Taxonomy" id="574789"/>
    <lineage>
        <taxon>Eukaryota</taxon>
        <taxon>Fungi</taxon>
        <taxon>Dikarya</taxon>
        <taxon>Ascomycota</taxon>
        <taxon>Pezizomycotina</taxon>
        <taxon>Dothideomycetes</taxon>
        <taxon>Pleosporomycetidae</taxon>
        <taxon>Mytilinidiales</taxon>
        <taxon>Mytilinidiaceae</taxon>
        <taxon>Mytilinidion</taxon>
    </lineage>
</organism>